<feature type="domain" description="GRIP" evidence="5">
    <location>
        <begin position="416"/>
        <end position="467"/>
    </location>
</feature>
<accession>A0A317UXZ0</accession>
<dbReference type="STRING" id="1450535.A0A317UXZ0"/>
<dbReference type="Pfam" id="PF10375">
    <property type="entry name" value="GRAB"/>
    <property type="match status" value="1"/>
</dbReference>
<dbReference type="Proteomes" id="UP000246702">
    <property type="component" value="Unassembled WGS sequence"/>
</dbReference>
<feature type="compositionally biased region" description="Basic and acidic residues" evidence="4">
    <location>
        <begin position="18"/>
        <end position="28"/>
    </location>
</feature>
<evidence type="ECO:0000256" key="2">
    <source>
        <dbReference type="ARBA" id="ARBA00023034"/>
    </source>
</evidence>
<protein>
    <recommendedName>
        <fullName evidence="5">GRIP domain-containing protein</fullName>
    </recommendedName>
</protein>
<dbReference type="PROSITE" id="PS50913">
    <property type="entry name" value="GRIP"/>
    <property type="match status" value="1"/>
</dbReference>
<evidence type="ECO:0000256" key="1">
    <source>
        <dbReference type="ARBA" id="ARBA00004555"/>
    </source>
</evidence>
<evidence type="ECO:0000313" key="7">
    <source>
        <dbReference type="Proteomes" id="UP000246702"/>
    </source>
</evidence>
<evidence type="ECO:0000256" key="4">
    <source>
        <dbReference type="SAM" id="MobiDB-lite"/>
    </source>
</evidence>
<feature type="compositionally biased region" description="Basic and acidic residues" evidence="4">
    <location>
        <begin position="104"/>
        <end position="159"/>
    </location>
</feature>
<dbReference type="Gene3D" id="1.10.287.1490">
    <property type="match status" value="1"/>
</dbReference>
<feature type="compositionally biased region" description="Basic residues" evidence="4">
    <location>
        <begin position="7"/>
        <end position="17"/>
    </location>
</feature>
<reference evidence="6 7" key="1">
    <citation type="submission" date="2016-12" db="EMBL/GenBank/DDBJ databases">
        <title>The genomes of Aspergillus section Nigri reveals drivers in fungal speciation.</title>
        <authorList>
            <consortium name="DOE Joint Genome Institute"/>
            <person name="Vesth T.C."/>
            <person name="Nybo J."/>
            <person name="Theobald S."/>
            <person name="Brandl J."/>
            <person name="Frisvad J.C."/>
            <person name="Nielsen K.F."/>
            <person name="Lyhne E.K."/>
            <person name="Kogle M.E."/>
            <person name="Kuo A."/>
            <person name="Riley R."/>
            <person name="Clum A."/>
            <person name="Nolan M."/>
            <person name="Lipzen A."/>
            <person name="Salamov A."/>
            <person name="Henrissat B."/>
            <person name="Wiebenga A."/>
            <person name="De Vries R.P."/>
            <person name="Grigoriev I.V."/>
            <person name="Mortensen U.H."/>
            <person name="Andersen M.R."/>
            <person name="Baker S.E."/>
        </authorList>
    </citation>
    <scope>NUCLEOTIDE SEQUENCE [LARGE SCALE GENOMIC DNA]</scope>
    <source>
        <strain evidence="6 7">CBS 115572</strain>
    </source>
</reference>
<dbReference type="GO" id="GO:0005794">
    <property type="term" value="C:Golgi apparatus"/>
    <property type="evidence" value="ECO:0007669"/>
    <property type="project" value="UniProtKB-SubCell"/>
</dbReference>
<evidence type="ECO:0000256" key="3">
    <source>
        <dbReference type="ARBA" id="ARBA00023054"/>
    </source>
</evidence>
<sequence>MPEAAKPKSKKKNKGGAKLKEVDERPEANTDTELIDTSEAMQQTGDMNTEETGRSPDNEVVKNEIKSTADTITETTGNGGTTGSQNRTEHADNENGSPGSEVHQSNERLDALVRDRDTLRVEVTDLRKSLEEIQSKHRADMAAQQEKLDDAESKKEHAESQFQKLLERVNTIKSQLGERLREDAEEIAQARSRIEELEEQNSSLQDGLRSKDNEVEQLSETNGELSRELSTLRDRTNLSQQNWLKEKEELLEQEKYLQSEFEQAKEAMHNWEVLAMEERSIRENLGEKVVDLEEQLVTVKDAYEKTAAERDSQLAIVDGLQRALQEIQMARKQELRELVESSDAQLEKLKQALHGAEKKASEADKAFQDAQNELKRVRPFEKEVKEKNLLIGKLRHEAVTLNDHLTKALRFLKRGKPEDNVDRHIVTNHLLHFLALDRSDPKKFQILQLIAALLGWTDEQREQAGLARPGASNISGKLRVPNTPVHRTPSSQTLATEFLDNGNTNKETLAELWSNFLEQESQSAESLPLRP</sequence>
<dbReference type="PANTHER" id="PTHR18921:SF2">
    <property type="entry name" value="THYROID RECEPTOR-INTERACTING PROTEIN 11"/>
    <property type="match status" value="1"/>
</dbReference>
<dbReference type="PANTHER" id="PTHR18921">
    <property type="entry name" value="MYOSIN HEAVY CHAIN - RELATED"/>
    <property type="match status" value="1"/>
</dbReference>
<evidence type="ECO:0000313" key="6">
    <source>
        <dbReference type="EMBL" id="PWY66141.1"/>
    </source>
</evidence>
<dbReference type="InterPro" id="IPR000237">
    <property type="entry name" value="GRIP_dom"/>
</dbReference>
<dbReference type="GO" id="GO:0006888">
    <property type="term" value="P:endoplasmic reticulum to Golgi vesicle-mediated transport"/>
    <property type="evidence" value="ECO:0007669"/>
    <property type="project" value="TreeGrafter"/>
</dbReference>
<dbReference type="InterPro" id="IPR019459">
    <property type="entry name" value="GRAB"/>
</dbReference>
<feature type="region of interest" description="Disordered" evidence="4">
    <location>
        <begin position="1"/>
        <end position="159"/>
    </location>
</feature>
<dbReference type="GeneID" id="37112582"/>
<comment type="caution">
    <text evidence="6">The sequence shown here is derived from an EMBL/GenBank/DDBJ whole genome shotgun (WGS) entry which is preliminary data.</text>
</comment>
<keyword evidence="3" id="KW-0175">Coiled coil</keyword>
<proteinExistence type="predicted"/>
<feature type="region of interest" description="Disordered" evidence="4">
    <location>
        <begin position="196"/>
        <end position="229"/>
    </location>
</feature>
<dbReference type="AlphaFoldDB" id="A0A317UXZ0"/>
<evidence type="ECO:0000259" key="5">
    <source>
        <dbReference type="PROSITE" id="PS50913"/>
    </source>
</evidence>
<gene>
    <name evidence="6" type="ORF">BO94DRAFT_528856</name>
</gene>
<feature type="compositionally biased region" description="Basic and acidic residues" evidence="4">
    <location>
        <begin position="51"/>
        <end position="67"/>
    </location>
</feature>
<organism evidence="6 7">
    <name type="scientific">Aspergillus sclerotioniger CBS 115572</name>
    <dbReference type="NCBI Taxonomy" id="1450535"/>
    <lineage>
        <taxon>Eukaryota</taxon>
        <taxon>Fungi</taxon>
        <taxon>Dikarya</taxon>
        <taxon>Ascomycota</taxon>
        <taxon>Pezizomycotina</taxon>
        <taxon>Eurotiomycetes</taxon>
        <taxon>Eurotiomycetidae</taxon>
        <taxon>Eurotiales</taxon>
        <taxon>Aspergillaceae</taxon>
        <taxon>Aspergillus</taxon>
        <taxon>Aspergillus subgen. Circumdati</taxon>
    </lineage>
</organism>
<dbReference type="GO" id="GO:0031267">
    <property type="term" value="F:small GTPase binding"/>
    <property type="evidence" value="ECO:0007669"/>
    <property type="project" value="TreeGrafter"/>
</dbReference>
<dbReference type="EMBL" id="MSFK01000053">
    <property type="protein sequence ID" value="PWY66141.1"/>
    <property type="molecule type" value="Genomic_DNA"/>
</dbReference>
<dbReference type="RefSeq" id="XP_025461596.1">
    <property type="nucleotide sequence ID" value="XM_025610439.1"/>
</dbReference>
<dbReference type="GO" id="GO:0007030">
    <property type="term" value="P:Golgi organization"/>
    <property type="evidence" value="ECO:0007669"/>
    <property type="project" value="TreeGrafter"/>
</dbReference>
<comment type="subcellular location">
    <subcellularLocation>
        <location evidence="1">Golgi apparatus</location>
    </subcellularLocation>
</comment>
<dbReference type="OrthoDB" id="425925at2759"/>
<name>A0A317UXZ0_9EURO</name>
<keyword evidence="2" id="KW-0333">Golgi apparatus</keyword>
<keyword evidence="7" id="KW-1185">Reference proteome</keyword>